<evidence type="ECO:0000256" key="3">
    <source>
        <dbReference type="ARBA" id="ARBA00023139"/>
    </source>
</evidence>
<dbReference type="InterPro" id="IPR005184">
    <property type="entry name" value="DUF306_Meta_HslJ"/>
</dbReference>
<dbReference type="InterPro" id="IPR036328">
    <property type="entry name" value="MliC_sf"/>
</dbReference>
<evidence type="ECO:0000313" key="7">
    <source>
        <dbReference type="EMBL" id="RUO48012.1"/>
    </source>
</evidence>
<feature type="domain" description="DUF306" evidence="5">
    <location>
        <begin position="200"/>
        <end position="295"/>
    </location>
</feature>
<keyword evidence="3" id="KW-0564">Palmitate</keyword>
<evidence type="ECO:0008006" key="9">
    <source>
        <dbReference type="Google" id="ProtNLM"/>
    </source>
</evidence>
<evidence type="ECO:0000259" key="5">
    <source>
        <dbReference type="Pfam" id="PF03724"/>
    </source>
</evidence>
<dbReference type="STRING" id="519452.SAMN04488139_1516"/>
<reference evidence="8" key="1">
    <citation type="journal article" date="2018" name="Front. Microbiol.">
        <title>Genome-Based Analysis Reveals the Taxonomy and Diversity of the Family Idiomarinaceae.</title>
        <authorList>
            <person name="Liu Y."/>
            <person name="Lai Q."/>
            <person name="Shao Z."/>
        </authorList>
    </citation>
    <scope>NUCLEOTIDE SEQUENCE [LARGE SCALE GENOMIC DNA]</scope>
    <source>
        <strain evidence="8">908033</strain>
    </source>
</reference>
<dbReference type="SUPFAM" id="SSF141488">
    <property type="entry name" value="YdhA-like"/>
    <property type="match status" value="1"/>
</dbReference>
<evidence type="ECO:0000259" key="6">
    <source>
        <dbReference type="Pfam" id="PF09864"/>
    </source>
</evidence>
<name>A0A432XHA9_9GAMM</name>
<dbReference type="Proteomes" id="UP000286985">
    <property type="component" value="Unassembled WGS sequence"/>
</dbReference>
<dbReference type="Pfam" id="PF03724">
    <property type="entry name" value="META"/>
    <property type="match status" value="1"/>
</dbReference>
<dbReference type="AlphaFoldDB" id="A0A432XHA9"/>
<keyword evidence="4" id="KW-0449">Lipoprotein</keyword>
<evidence type="ECO:0000256" key="1">
    <source>
        <dbReference type="ARBA" id="ARBA00022729"/>
    </source>
</evidence>
<proteinExistence type="predicted"/>
<dbReference type="RefSeq" id="WP_092839889.1">
    <property type="nucleotide sequence ID" value="NZ_FPCF01000002.1"/>
</dbReference>
<dbReference type="InterPro" id="IPR053147">
    <property type="entry name" value="Hsp_HslJ-like"/>
</dbReference>
<dbReference type="Gene3D" id="2.40.128.270">
    <property type="match status" value="1"/>
</dbReference>
<dbReference type="OrthoDB" id="5348860at2"/>
<dbReference type="InterPro" id="IPR018660">
    <property type="entry name" value="MliC"/>
</dbReference>
<accession>A0A432XHA9</accession>
<dbReference type="PROSITE" id="PS51257">
    <property type="entry name" value="PROKAR_LIPOPROTEIN"/>
    <property type="match status" value="1"/>
</dbReference>
<evidence type="ECO:0000256" key="2">
    <source>
        <dbReference type="ARBA" id="ARBA00023136"/>
    </source>
</evidence>
<keyword evidence="8" id="KW-1185">Reference proteome</keyword>
<sequence length="300" mass="32993">MLSRRLLTGAVVISTLVAACSPSDQNKTVLYNCGVQPITAEFTAKRLTLIINNETLLFSSEPTASGARYFNPDHNAQFWTKGNEGQLVIDDNVYPLCIAAGSLPQQFSARGNEPFWLLQRKGPNASLRRPAGDRDFTQVNVTDTVEDNRWLVQLDNDSVLALEQKVCVDSMSGMPYPYVAKLTHNQQELTGCAGEPRQLLAGATWQLQGSNLSKAPTLTFMNDGKVHGFAGCNQFFGAYRLTGEGLAFERMAATKMMCSPAEMAIEDTYLQQLSQVRSFGVETNQLILQGANKQLVFQLP</sequence>
<protein>
    <recommendedName>
        <fullName evidence="9">META domain-containing protein</fullName>
    </recommendedName>
</protein>
<keyword evidence="1" id="KW-0732">Signal</keyword>
<dbReference type="PANTHER" id="PTHR35535">
    <property type="entry name" value="HEAT SHOCK PROTEIN HSLJ"/>
    <property type="match status" value="1"/>
</dbReference>
<dbReference type="Pfam" id="PF09864">
    <property type="entry name" value="MliC"/>
    <property type="match status" value="1"/>
</dbReference>
<dbReference type="InterPro" id="IPR038670">
    <property type="entry name" value="HslJ-like_sf"/>
</dbReference>
<evidence type="ECO:0000313" key="8">
    <source>
        <dbReference type="Proteomes" id="UP000286985"/>
    </source>
</evidence>
<dbReference type="EMBL" id="PIPU01000003">
    <property type="protein sequence ID" value="RUO48012.1"/>
    <property type="molecule type" value="Genomic_DNA"/>
</dbReference>
<organism evidence="7 8">
    <name type="scientific">Pseudidiomarina donghaiensis</name>
    <dbReference type="NCBI Taxonomy" id="519452"/>
    <lineage>
        <taxon>Bacteria</taxon>
        <taxon>Pseudomonadati</taxon>
        <taxon>Pseudomonadota</taxon>
        <taxon>Gammaproteobacteria</taxon>
        <taxon>Alteromonadales</taxon>
        <taxon>Idiomarinaceae</taxon>
        <taxon>Pseudidiomarina</taxon>
    </lineage>
</organism>
<dbReference type="Gene3D" id="2.40.128.200">
    <property type="match status" value="1"/>
</dbReference>
<gene>
    <name evidence="7" type="ORF">CWE24_08485</name>
</gene>
<evidence type="ECO:0000256" key="4">
    <source>
        <dbReference type="ARBA" id="ARBA00023288"/>
    </source>
</evidence>
<comment type="caution">
    <text evidence="7">The sequence shown here is derived from an EMBL/GenBank/DDBJ whole genome shotgun (WGS) entry which is preliminary data.</text>
</comment>
<dbReference type="PANTHER" id="PTHR35535:SF1">
    <property type="entry name" value="HEAT SHOCK PROTEIN HSLJ"/>
    <property type="match status" value="1"/>
</dbReference>
<keyword evidence="2" id="KW-0472">Membrane</keyword>
<feature type="domain" description="C-type lysozyme inhibitor" evidence="6">
    <location>
        <begin position="31"/>
        <end position="92"/>
    </location>
</feature>